<evidence type="ECO:0000256" key="6">
    <source>
        <dbReference type="ARBA" id="ARBA00022692"/>
    </source>
</evidence>
<gene>
    <name evidence="16" type="primary">chs1_1</name>
    <name evidence="16" type="ORF">SK128_002113</name>
</gene>
<evidence type="ECO:0000256" key="5">
    <source>
        <dbReference type="ARBA" id="ARBA00022679"/>
    </source>
</evidence>
<dbReference type="PANTHER" id="PTHR22914:SF42">
    <property type="entry name" value="CHITIN SYNTHASE"/>
    <property type="match status" value="1"/>
</dbReference>
<evidence type="ECO:0000256" key="9">
    <source>
        <dbReference type="ARBA" id="ARBA00023136"/>
    </source>
</evidence>
<dbReference type="Proteomes" id="UP001381693">
    <property type="component" value="Unassembled WGS sequence"/>
</dbReference>
<reference evidence="16 17" key="1">
    <citation type="submission" date="2023-11" db="EMBL/GenBank/DDBJ databases">
        <title>Halocaridina rubra genome assembly.</title>
        <authorList>
            <person name="Smith C."/>
        </authorList>
    </citation>
    <scope>NUCLEOTIDE SEQUENCE [LARGE SCALE GENOMIC DNA]</scope>
    <source>
        <strain evidence="16">EP-1</strain>
        <tissue evidence="16">Whole</tissue>
    </source>
</reference>
<dbReference type="InterPro" id="IPR004835">
    <property type="entry name" value="Chitin_synth"/>
</dbReference>
<organism evidence="16 17">
    <name type="scientific">Halocaridina rubra</name>
    <name type="common">Hawaiian red shrimp</name>
    <dbReference type="NCBI Taxonomy" id="373956"/>
    <lineage>
        <taxon>Eukaryota</taxon>
        <taxon>Metazoa</taxon>
        <taxon>Ecdysozoa</taxon>
        <taxon>Arthropoda</taxon>
        <taxon>Crustacea</taxon>
        <taxon>Multicrustacea</taxon>
        <taxon>Malacostraca</taxon>
        <taxon>Eumalacostraca</taxon>
        <taxon>Eucarida</taxon>
        <taxon>Decapoda</taxon>
        <taxon>Pleocyemata</taxon>
        <taxon>Caridea</taxon>
        <taxon>Atyoidea</taxon>
        <taxon>Atyidae</taxon>
        <taxon>Halocaridina</taxon>
    </lineage>
</organism>
<keyword evidence="7 15" id="KW-1133">Transmembrane helix</keyword>
<keyword evidence="10" id="KW-0325">Glycoprotein</keyword>
<feature type="region of interest" description="Disordered" evidence="14">
    <location>
        <begin position="812"/>
        <end position="838"/>
    </location>
</feature>
<feature type="transmembrane region" description="Helical" evidence="15">
    <location>
        <begin position="602"/>
        <end position="623"/>
    </location>
</feature>
<evidence type="ECO:0000256" key="3">
    <source>
        <dbReference type="ARBA" id="ARBA00022475"/>
    </source>
</evidence>
<keyword evidence="5 16" id="KW-0808">Transferase</keyword>
<dbReference type="SUPFAM" id="SSF53448">
    <property type="entry name" value="Nucleotide-diphospho-sugar transferases"/>
    <property type="match status" value="1"/>
</dbReference>
<feature type="transmembrane region" description="Helical" evidence="15">
    <location>
        <begin position="896"/>
        <end position="914"/>
    </location>
</feature>
<dbReference type="GO" id="GO:0006031">
    <property type="term" value="P:chitin biosynthetic process"/>
    <property type="evidence" value="ECO:0007669"/>
    <property type="project" value="TreeGrafter"/>
</dbReference>
<evidence type="ECO:0000256" key="2">
    <source>
        <dbReference type="ARBA" id="ARBA00012543"/>
    </source>
</evidence>
<dbReference type="FunFam" id="3.90.550.10:FF:000139">
    <property type="entry name" value="Chitin synthase 8"/>
    <property type="match status" value="1"/>
</dbReference>
<keyword evidence="3" id="KW-1003">Cell membrane</keyword>
<evidence type="ECO:0000256" key="11">
    <source>
        <dbReference type="ARBA" id="ARBA00046329"/>
    </source>
</evidence>
<feature type="transmembrane region" description="Helical" evidence="15">
    <location>
        <begin position="576"/>
        <end position="596"/>
    </location>
</feature>
<keyword evidence="8 13" id="KW-0175">Coiled coil</keyword>
<sequence>MTPIYVFLVQALTAWLCYVFGKFACKIYIQGFSFAFPVNLTIPLTVSLLVTACGLKFEKVCAFDFMPAYLFWECKNGDILSNFISKDHAWVWIFWLLSQTWITLHIWYPKCERLASTEKLFVSPMYNSLLIDQSLALNRRKHDEGELKADDLDFNRNEANKDMSQYYETTSIHSEASNLQISKAKSSDFITRIYAVATMWHETEDEMMLMLKSILRMDEDQCARRVAQKYLKVIDPDYYEFETHIFFDDAFEVATENEDENVSNSFVKLFVSLVDKAASHVHGIDITVRPPKKFPTPYGGRLVWTLPGKTKIIVHLKDKSKIRHKKRWSQVMYMYYLLGFKLMDQPISIDRKDVIAENTYLLALDGDIDFAPTAVALLVDLMRKNHNLGAACGRIHPVGGGLMVWYQMFEYAVGHWLQKATEHVIGCVLCSPGCFSLFRGKALMDDNVMKTYTTISSQARHYVQYDQGEDRWLCTLLLQRGYRVEYSAASDAYTHAPEGFGEFYNQRRRWVPSTMANIMDLLQEYKRTVQINDNISMPYILYQLMVMIGTILGPGTIFLMLVGAFLAAFGLSNWDAFVINVIPILIFMLICFTLKSNVQISIAYFLSAVYVLVMIVVLVGMMLQFAVEGWASPSSIFFLASAGSFIITGLLHPKEILCLPCGMIYYLLVPSMYLLLQIYSCYNLNNVSWGTREVAQKARKKTREEIEREKKEAEEAKKQKKKEGFLSFLHRDTSKDEDEGSFEFSCAGLFKMMCCTHPKPNIQQQQLASIAESLDILKRRFEGIENHMGISPSDRRRSTIKPRQSLRAGGTITIVEDEDYSDNESENSEPKEERDDLVNPYWMEDKDLKRGEVDYLPNAEVQFFKDLIEKYLFPINKDKEAQKKAEIELLELRNKAVFSFSMMNAIFVTGIFLLQQHKDTIHIDWPLGYTTNITFEPDTNEVLISMEKLQLEPIGLVFVVFFALILAIQFSAMLIHRFGTISHILASTDITFCTKKAEDVSEDKYIEKHAVNIVKELQRLKDINENDAIENSNERLGRRMTIHNLAKSSQKKQEIGSLDVAFKKRFFSISAESADMEGDNSILGNMRRLSMRRGTVKALAERRESVVHERRQSRILASRKQTTFAPDVEMV</sequence>
<dbReference type="AlphaFoldDB" id="A0AAN8X900"/>
<evidence type="ECO:0000256" key="8">
    <source>
        <dbReference type="ARBA" id="ARBA00023054"/>
    </source>
</evidence>
<dbReference type="Pfam" id="PF03142">
    <property type="entry name" value="Chitin_synth_2"/>
    <property type="match status" value="1"/>
</dbReference>
<evidence type="ECO:0000256" key="13">
    <source>
        <dbReference type="SAM" id="Coils"/>
    </source>
</evidence>
<accession>A0AAN8X900</accession>
<dbReference type="EC" id="2.4.1.16" evidence="2"/>
<keyword evidence="4 16" id="KW-0328">Glycosyltransferase</keyword>
<feature type="transmembrane region" description="Helical" evidence="15">
    <location>
        <begin position="31"/>
        <end position="50"/>
    </location>
</feature>
<evidence type="ECO:0000256" key="1">
    <source>
        <dbReference type="ARBA" id="ARBA00004651"/>
    </source>
</evidence>
<evidence type="ECO:0000256" key="10">
    <source>
        <dbReference type="ARBA" id="ARBA00023180"/>
    </source>
</evidence>
<feature type="transmembrane region" description="Helical" evidence="15">
    <location>
        <begin position="663"/>
        <end position="682"/>
    </location>
</feature>
<dbReference type="PANTHER" id="PTHR22914">
    <property type="entry name" value="CHITIN SYNTHASE"/>
    <property type="match status" value="1"/>
</dbReference>
<keyword evidence="6 15" id="KW-0812">Transmembrane</keyword>
<dbReference type="EMBL" id="JAXCGZ010006147">
    <property type="protein sequence ID" value="KAK7080071.1"/>
    <property type="molecule type" value="Genomic_DNA"/>
</dbReference>
<evidence type="ECO:0000256" key="7">
    <source>
        <dbReference type="ARBA" id="ARBA00022989"/>
    </source>
</evidence>
<evidence type="ECO:0000256" key="12">
    <source>
        <dbReference type="ARBA" id="ARBA00048014"/>
    </source>
</evidence>
<dbReference type="CDD" id="cd04190">
    <property type="entry name" value="Chitin_synth_C"/>
    <property type="match status" value="1"/>
</dbReference>
<name>A0AAN8X900_HALRR</name>
<evidence type="ECO:0000313" key="16">
    <source>
        <dbReference type="EMBL" id="KAK7080071.1"/>
    </source>
</evidence>
<evidence type="ECO:0000256" key="14">
    <source>
        <dbReference type="SAM" id="MobiDB-lite"/>
    </source>
</evidence>
<feature type="coiled-coil region" evidence="13">
    <location>
        <begin position="692"/>
        <end position="723"/>
    </location>
</feature>
<keyword evidence="9 15" id="KW-0472">Membrane</keyword>
<dbReference type="GO" id="GO:0004100">
    <property type="term" value="F:chitin synthase activity"/>
    <property type="evidence" value="ECO:0007669"/>
    <property type="project" value="UniProtKB-EC"/>
</dbReference>
<comment type="catalytic activity">
    <reaction evidence="12">
        <text>[(1-&gt;4)-N-acetyl-beta-D-glucosaminyl](n) + UDP-N-acetyl-alpha-D-glucosamine = [(1-&gt;4)-N-acetyl-beta-D-glucosaminyl](n+1) + UDP + H(+)</text>
        <dbReference type="Rhea" id="RHEA:16637"/>
        <dbReference type="Rhea" id="RHEA-COMP:9593"/>
        <dbReference type="Rhea" id="RHEA-COMP:9595"/>
        <dbReference type="ChEBI" id="CHEBI:15378"/>
        <dbReference type="ChEBI" id="CHEBI:17029"/>
        <dbReference type="ChEBI" id="CHEBI:57705"/>
        <dbReference type="ChEBI" id="CHEBI:58223"/>
        <dbReference type="EC" id="2.4.1.16"/>
    </reaction>
</comment>
<dbReference type="GO" id="GO:0005886">
    <property type="term" value="C:plasma membrane"/>
    <property type="evidence" value="ECO:0007669"/>
    <property type="project" value="UniProtKB-SubCell"/>
</dbReference>
<feature type="transmembrane region" description="Helical" evidence="15">
    <location>
        <begin position="540"/>
        <end position="569"/>
    </location>
</feature>
<proteinExistence type="inferred from homology"/>
<feature type="transmembrane region" description="Helical" evidence="15">
    <location>
        <begin position="89"/>
        <end position="108"/>
    </location>
</feature>
<feature type="compositionally biased region" description="Acidic residues" evidence="14">
    <location>
        <begin position="815"/>
        <end position="827"/>
    </location>
</feature>
<comment type="similarity">
    <text evidence="11">Belongs to the chitin synthase family. Class IV subfamily.</text>
</comment>
<comment type="subcellular location">
    <subcellularLocation>
        <location evidence="1">Cell membrane</location>
        <topology evidence="1">Multi-pass membrane protein</topology>
    </subcellularLocation>
</comment>
<dbReference type="InterPro" id="IPR029044">
    <property type="entry name" value="Nucleotide-diphossugar_trans"/>
</dbReference>
<feature type="transmembrane region" description="Helical" evidence="15">
    <location>
        <begin position="954"/>
        <end position="975"/>
    </location>
</feature>
<feature type="compositionally biased region" description="Basic and acidic residues" evidence="14">
    <location>
        <begin position="828"/>
        <end position="838"/>
    </location>
</feature>
<evidence type="ECO:0000313" key="17">
    <source>
        <dbReference type="Proteomes" id="UP001381693"/>
    </source>
</evidence>
<comment type="caution">
    <text evidence="16">The sequence shown here is derived from an EMBL/GenBank/DDBJ whole genome shotgun (WGS) entry which is preliminary data.</text>
</comment>
<keyword evidence="17" id="KW-1185">Reference proteome</keyword>
<protein>
    <recommendedName>
        <fullName evidence="2">chitin synthase</fullName>
        <ecNumber evidence="2">2.4.1.16</ecNumber>
    </recommendedName>
</protein>
<evidence type="ECO:0000256" key="4">
    <source>
        <dbReference type="ARBA" id="ARBA00022676"/>
    </source>
</evidence>
<feature type="transmembrane region" description="Helical" evidence="15">
    <location>
        <begin position="630"/>
        <end position="651"/>
    </location>
</feature>
<evidence type="ECO:0000256" key="15">
    <source>
        <dbReference type="SAM" id="Phobius"/>
    </source>
</evidence>